<evidence type="ECO:0000313" key="2">
    <source>
        <dbReference type="EMBL" id="KAL3510636.1"/>
    </source>
</evidence>
<keyword evidence="1" id="KW-0472">Membrane</keyword>
<evidence type="ECO:0000313" key="3">
    <source>
        <dbReference type="Proteomes" id="UP001630127"/>
    </source>
</evidence>
<dbReference type="PANTHER" id="PTHR33782:SF5">
    <property type="entry name" value="MEDIATOR OF RNA POLYMERASE II TRANSCRIPTION SUBUNIT"/>
    <property type="match status" value="1"/>
</dbReference>
<reference evidence="2 3" key="1">
    <citation type="submission" date="2024-11" db="EMBL/GenBank/DDBJ databases">
        <title>A near-complete genome assembly of Cinchona calisaya.</title>
        <authorList>
            <person name="Lian D.C."/>
            <person name="Zhao X.W."/>
            <person name="Wei L."/>
        </authorList>
    </citation>
    <scope>NUCLEOTIDE SEQUENCE [LARGE SCALE GENOMIC DNA]</scope>
    <source>
        <tissue evidence="2">Nenye</tissue>
    </source>
</reference>
<gene>
    <name evidence="2" type="ORF">ACH5RR_030037</name>
</gene>
<protein>
    <recommendedName>
        <fullName evidence="4">Mediator of RNA polymerase II transcription subunit</fullName>
    </recommendedName>
</protein>
<organism evidence="2 3">
    <name type="scientific">Cinchona calisaya</name>
    <dbReference type="NCBI Taxonomy" id="153742"/>
    <lineage>
        <taxon>Eukaryota</taxon>
        <taxon>Viridiplantae</taxon>
        <taxon>Streptophyta</taxon>
        <taxon>Embryophyta</taxon>
        <taxon>Tracheophyta</taxon>
        <taxon>Spermatophyta</taxon>
        <taxon>Magnoliopsida</taxon>
        <taxon>eudicotyledons</taxon>
        <taxon>Gunneridae</taxon>
        <taxon>Pentapetalae</taxon>
        <taxon>asterids</taxon>
        <taxon>lamiids</taxon>
        <taxon>Gentianales</taxon>
        <taxon>Rubiaceae</taxon>
        <taxon>Cinchonoideae</taxon>
        <taxon>Cinchoneae</taxon>
        <taxon>Cinchona</taxon>
    </lineage>
</organism>
<dbReference type="AlphaFoldDB" id="A0ABD2YTE0"/>
<feature type="transmembrane region" description="Helical" evidence="1">
    <location>
        <begin position="123"/>
        <end position="143"/>
    </location>
</feature>
<evidence type="ECO:0008006" key="4">
    <source>
        <dbReference type="Google" id="ProtNLM"/>
    </source>
</evidence>
<keyword evidence="1" id="KW-1133">Transmembrane helix</keyword>
<sequence length="160" mass="18285">MAASTSSLCSPFLLPPSTQFSSSIKTKHARLNQRRPCSTSLICAMRRSEADYHDQNYSGRNMVDENMIVLRKRIHEMKMTERNYEPPSEWMDWEKKYYTNYDSMICEAIGFLQSHLMNNRPCLAIGMIALVILSVPTSSFVVLSKLMELTKAVLGGIYMS</sequence>
<comment type="caution">
    <text evidence="2">The sequence shown here is derived from an EMBL/GenBank/DDBJ whole genome shotgun (WGS) entry which is preliminary data.</text>
</comment>
<dbReference type="PANTHER" id="PTHR33782">
    <property type="entry name" value="OS01G0121600 PROTEIN"/>
    <property type="match status" value="1"/>
</dbReference>
<name>A0ABD2YTE0_9GENT</name>
<accession>A0ABD2YTE0</accession>
<proteinExistence type="predicted"/>
<keyword evidence="3" id="KW-1185">Reference proteome</keyword>
<dbReference type="EMBL" id="JBJUIK010000012">
    <property type="protein sequence ID" value="KAL3510636.1"/>
    <property type="molecule type" value="Genomic_DNA"/>
</dbReference>
<dbReference type="Proteomes" id="UP001630127">
    <property type="component" value="Unassembled WGS sequence"/>
</dbReference>
<evidence type="ECO:0000256" key="1">
    <source>
        <dbReference type="SAM" id="Phobius"/>
    </source>
</evidence>
<keyword evidence="1" id="KW-0812">Transmembrane</keyword>